<keyword evidence="7 10" id="KW-0472">Membrane</keyword>
<comment type="subunit">
    <text evidence="10">F-type ATPases have 2 components, CF(1) - the catalytic core - and CF(0) - the membrane proton channel. CF(1) has five subunits: alpha(3), beta(3), gamma(1), delta(1), epsilon(1). CF(0) has three main subunits: a, b and c.</text>
</comment>
<protein>
    <recommendedName>
        <fullName evidence="10">ATP synthase gamma chain</fullName>
    </recommendedName>
    <alternativeName>
        <fullName evidence="10">ATP synthase F1 sector gamma subunit</fullName>
    </alternativeName>
    <alternativeName>
        <fullName evidence="10">F-ATPase gamma subunit</fullName>
    </alternativeName>
</protein>
<sequence length="320" mass="35806">MALNTKAIKRRIKSITSTRKITKAMEMISAVKMRRAVLNALATRNYAVQAWEIINDIAKRTDIKLHPLLMHRPIKKIGLIFITSNRGLAGGFTSRLIAAAQEYVKSANLETNAEIDLILMGKQGKKAIYRLNKKVVAQFEKIDLTTKLEEVIPLSQLAIQDYINGTYDRVVVAYTHFSSALQQVPRLKQILPLEKGLNQVLDIIEESITETDLETSNVGESEKQFSEAWGDEEGLSTYRFEPKTSLVLNNLLPRLVEMQVYQAILESDASEHSARMLAMRNASDAAKDMIKELNYIFNKARQAAITQEISEIVGGAAALA</sequence>
<evidence type="ECO:0000256" key="9">
    <source>
        <dbReference type="ARBA" id="ARBA00023310"/>
    </source>
</evidence>
<keyword evidence="10" id="KW-1003">Cell membrane</keyword>
<dbReference type="Pfam" id="PF00231">
    <property type="entry name" value="ATP-synt"/>
    <property type="match status" value="1"/>
</dbReference>
<dbReference type="InterPro" id="IPR023632">
    <property type="entry name" value="ATP_synth_F1_gsu_CS"/>
</dbReference>
<dbReference type="GO" id="GO:0042777">
    <property type="term" value="P:proton motive force-driven plasma membrane ATP synthesis"/>
    <property type="evidence" value="ECO:0007669"/>
    <property type="project" value="UniProtKB-UniRule"/>
</dbReference>
<evidence type="ECO:0000256" key="8">
    <source>
        <dbReference type="ARBA" id="ARBA00023196"/>
    </source>
</evidence>
<evidence type="ECO:0000256" key="6">
    <source>
        <dbReference type="ARBA" id="ARBA00023065"/>
    </source>
</evidence>
<dbReference type="InterPro" id="IPR000131">
    <property type="entry name" value="ATP_synth_F1_gsu"/>
</dbReference>
<comment type="function">
    <text evidence="1 10">Produces ATP from ADP in the presence of a proton gradient across the membrane. The gamma chain is believed to be important in regulating ATPase activity and the flow of protons through the CF(0) complex.</text>
</comment>
<dbReference type="PROSITE" id="PS00153">
    <property type="entry name" value="ATPASE_GAMMA"/>
    <property type="match status" value="1"/>
</dbReference>
<dbReference type="PANTHER" id="PTHR11693">
    <property type="entry name" value="ATP SYNTHASE GAMMA CHAIN"/>
    <property type="match status" value="1"/>
</dbReference>
<organism evidence="11 12">
    <name type="scientific">Candidatus Magasanikbacteria bacterium RIFCSPLOWO2_02_FULL_44_11</name>
    <dbReference type="NCBI Taxonomy" id="1798689"/>
    <lineage>
        <taxon>Bacteria</taxon>
        <taxon>Candidatus Magasanikiibacteriota</taxon>
    </lineage>
</organism>
<proteinExistence type="inferred from homology"/>
<dbReference type="GO" id="GO:0046933">
    <property type="term" value="F:proton-transporting ATP synthase activity, rotational mechanism"/>
    <property type="evidence" value="ECO:0007669"/>
    <property type="project" value="UniProtKB-UniRule"/>
</dbReference>
<dbReference type="GO" id="GO:0045259">
    <property type="term" value="C:proton-transporting ATP synthase complex"/>
    <property type="evidence" value="ECO:0007669"/>
    <property type="project" value="UniProtKB-KW"/>
</dbReference>
<keyword evidence="5 10" id="KW-0375">Hydrogen ion transport</keyword>
<keyword evidence="8 10" id="KW-0139">CF(1)</keyword>
<dbReference type="GO" id="GO:0005886">
    <property type="term" value="C:plasma membrane"/>
    <property type="evidence" value="ECO:0007669"/>
    <property type="project" value="UniProtKB-SubCell"/>
</dbReference>
<name>A0A1F6NBK5_9BACT</name>
<evidence type="ECO:0000256" key="10">
    <source>
        <dbReference type="HAMAP-Rule" id="MF_00815"/>
    </source>
</evidence>
<evidence type="ECO:0000256" key="4">
    <source>
        <dbReference type="ARBA" id="ARBA00022448"/>
    </source>
</evidence>
<keyword evidence="6 10" id="KW-0406">Ion transport</keyword>
<reference evidence="11 12" key="1">
    <citation type="journal article" date="2016" name="Nat. Commun.">
        <title>Thousands of microbial genomes shed light on interconnected biogeochemical processes in an aquifer system.</title>
        <authorList>
            <person name="Anantharaman K."/>
            <person name="Brown C.T."/>
            <person name="Hug L.A."/>
            <person name="Sharon I."/>
            <person name="Castelle C.J."/>
            <person name="Probst A.J."/>
            <person name="Thomas B.C."/>
            <person name="Singh A."/>
            <person name="Wilkins M.J."/>
            <person name="Karaoz U."/>
            <person name="Brodie E.L."/>
            <person name="Williams K.H."/>
            <person name="Hubbard S.S."/>
            <person name="Banfield J.F."/>
        </authorList>
    </citation>
    <scope>NUCLEOTIDE SEQUENCE [LARGE SCALE GENOMIC DNA]</scope>
</reference>
<dbReference type="AlphaFoldDB" id="A0A1F6NBK5"/>
<comment type="subcellular location">
    <subcellularLocation>
        <location evidence="10">Cell membrane</location>
        <topology evidence="10">Peripheral membrane protein</topology>
    </subcellularLocation>
    <subcellularLocation>
        <location evidence="2">Membrane</location>
        <topology evidence="2">Peripheral membrane protein</topology>
    </subcellularLocation>
</comment>
<dbReference type="GO" id="GO:0005524">
    <property type="term" value="F:ATP binding"/>
    <property type="evidence" value="ECO:0007669"/>
    <property type="project" value="UniProtKB-UniRule"/>
</dbReference>
<comment type="similarity">
    <text evidence="3 10">Belongs to the ATPase gamma chain family.</text>
</comment>
<dbReference type="CDD" id="cd12151">
    <property type="entry name" value="F1-ATPase_gamma"/>
    <property type="match status" value="1"/>
</dbReference>
<gene>
    <name evidence="10" type="primary">atpG</name>
    <name evidence="11" type="ORF">A3I29_02385</name>
</gene>
<dbReference type="PRINTS" id="PR00126">
    <property type="entry name" value="ATPASEGAMMA"/>
</dbReference>
<dbReference type="Gene3D" id="3.40.1380.10">
    <property type="match status" value="1"/>
</dbReference>
<evidence type="ECO:0000313" key="12">
    <source>
        <dbReference type="Proteomes" id="UP000178726"/>
    </source>
</evidence>
<dbReference type="HAMAP" id="MF_00815">
    <property type="entry name" value="ATP_synth_gamma_bact"/>
    <property type="match status" value="1"/>
</dbReference>
<evidence type="ECO:0000313" key="11">
    <source>
        <dbReference type="EMBL" id="OGH81229.1"/>
    </source>
</evidence>
<comment type="caution">
    <text evidence="11">The sequence shown here is derived from an EMBL/GenBank/DDBJ whole genome shotgun (WGS) entry which is preliminary data.</text>
</comment>
<evidence type="ECO:0000256" key="7">
    <source>
        <dbReference type="ARBA" id="ARBA00023136"/>
    </source>
</evidence>
<evidence type="ECO:0000256" key="2">
    <source>
        <dbReference type="ARBA" id="ARBA00004170"/>
    </source>
</evidence>
<dbReference type="Gene3D" id="1.10.287.80">
    <property type="entry name" value="ATP synthase, gamma subunit, helix hairpin domain"/>
    <property type="match status" value="2"/>
</dbReference>
<dbReference type="InterPro" id="IPR035968">
    <property type="entry name" value="ATP_synth_F1_ATPase_gsu"/>
</dbReference>
<dbReference type="NCBIfam" id="TIGR01146">
    <property type="entry name" value="ATPsyn_F1gamma"/>
    <property type="match status" value="1"/>
</dbReference>
<keyword evidence="9 10" id="KW-0066">ATP synthesis</keyword>
<evidence type="ECO:0000256" key="3">
    <source>
        <dbReference type="ARBA" id="ARBA00007681"/>
    </source>
</evidence>
<dbReference type="SUPFAM" id="SSF52943">
    <property type="entry name" value="ATP synthase (F1-ATPase), gamma subunit"/>
    <property type="match status" value="1"/>
</dbReference>
<accession>A0A1F6NBK5</accession>
<evidence type="ECO:0000256" key="1">
    <source>
        <dbReference type="ARBA" id="ARBA00003456"/>
    </source>
</evidence>
<dbReference type="PANTHER" id="PTHR11693:SF22">
    <property type="entry name" value="ATP SYNTHASE SUBUNIT GAMMA, MITOCHONDRIAL"/>
    <property type="match status" value="1"/>
</dbReference>
<evidence type="ECO:0000256" key="5">
    <source>
        <dbReference type="ARBA" id="ARBA00022781"/>
    </source>
</evidence>
<dbReference type="STRING" id="1798689.A3I29_02385"/>
<keyword evidence="4 10" id="KW-0813">Transport</keyword>
<dbReference type="EMBL" id="MFQK01000007">
    <property type="protein sequence ID" value="OGH81229.1"/>
    <property type="molecule type" value="Genomic_DNA"/>
</dbReference>
<dbReference type="Proteomes" id="UP000178726">
    <property type="component" value="Unassembled WGS sequence"/>
</dbReference>